<accession>A0AAD8V631</accession>
<comment type="caution">
    <text evidence="2">The sequence shown here is derived from an EMBL/GenBank/DDBJ whole genome shotgun (WGS) entry which is preliminary data.</text>
</comment>
<dbReference type="Proteomes" id="UP001230504">
    <property type="component" value="Unassembled WGS sequence"/>
</dbReference>
<evidence type="ECO:0000256" key="1">
    <source>
        <dbReference type="SAM" id="Phobius"/>
    </source>
</evidence>
<organism evidence="2 3">
    <name type="scientific">Colletotrichum navitas</name>
    <dbReference type="NCBI Taxonomy" id="681940"/>
    <lineage>
        <taxon>Eukaryota</taxon>
        <taxon>Fungi</taxon>
        <taxon>Dikarya</taxon>
        <taxon>Ascomycota</taxon>
        <taxon>Pezizomycotina</taxon>
        <taxon>Sordariomycetes</taxon>
        <taxon>Hypocreomycetidae</taxon>
        <taxon>Glomerellales</taxon>
        <taxon>Glomerellaceae</taxon>
        <taxon>Colletotrichum</taxon>
        <taxon>Colletotrichum graminicola species complex</taxon>
    </lineage>
</organism>
<keyword evidence="3" id="KW-1185">Reference proteome</keyword>
<dbReference type="EMBL" id="JAHLJV010000020">
    <property type="protein sequence ID" value="KAK1594364.1"/>
    <property type="molecule type" value="Genomic_DNA"/>
</dbReference>
<dbReference type="GeneID" id="85435329"/>
<reference evidence="2" key="1">
    <citation type="submission" date="2021-06" db="EMBL/GenBank/DDBJ databases">
        <title>Comparative genomics, transcriptomics and evolutionary studies reveal genomic signatures of adaptation to plant cell wall in hemibiotrophic fungi.</title>
        <authorList>
            <consortium name="DOE Joint Genome Institute"/>
            <person name="Baroncelli R."/>
            <person name="Diaz J.F."/>
            <person name="Benocci T."/>
            <person name="Peng M."/>
            <person name="Battaglia E."/>
            <person name="Haridas S."/>
            <person name="Andreopoulos W."/>
            <person name="Labutti K."/>
            <person name="Pangilinan J."/>
            <person name="Floch G.L."/>
            <person name="Makela M.R."/>
            <person name="Henrissat B."/>
            <person name="Grigoriev I.V."/>
            <person name="Crouch J.A."/>
            <person name="De Vries R.P."/>
            <person name="Sukno S.A."/>
            <person name="Thon M.R."/>
        </authorList>
    </citation>
    <scope>NUCLEOTIDE SEQUENCE</scope>
    <source>
        <strain evidence="2">CBS 125086</strain>
    </source>
</reference>
<evidence type="ECO:0000313" key="3">
    <source>
        <dbReference type="Proteomes" id="UP001230504"/>
    </source>
</evidence>
<feature type="transmembrane region" description="Helical" evidence="1">
    <location>
        <begin position="18"/>
        <end position="37"/>
    </location>
</feature>
<keyword evidence="1" id="KW-0812">Transmembrane</keyword>
<name>A0AAD8V631_9PEZI</name>
<evidence type="ECO:0000313" key="2">
    <source>
        <dbReference type="EMBL" id="KAK1594364.1"/>
    </source>
</evidence>
<dbReference type="RefSeq" id="XP_060415547.1">
    <property type="nucleotide sequence ID" value="XM_060551089.1"/>
</dbReference>
<proteinExistence type="predicted"/>
<dbReference type="AlphaFoldDB" id="A0AAD8V631"/>
<keyword evidence="1" id="KW-1133">Transmembrane helix</keyword>
<sequence>MEEASRRRKQNDNFHLNLYLRLLQWILCVTILPALVVRLKNNSRVDLITITGWRTTLPASSRGSTLPHDHMLSLPSSPVYAGHHLRKSQLHHQPRRLALSRPSTTLANMPGGVGGVTKRKEDPAKAWSPAGNCWWETEVATDRGSKIDQNTVYTEYMRDNRCCWVGAETRTNGSAAGQSNTTF</sequence>
<protein>
    <submittedName>
        <fullName evidence="2">Uncharacterized protein</fullName>
    </submittedName>
</protein>
<keyword evidence="1" id="KW-0472">Membrane</keyword>
<gene>
    <name evidence="2" type="ORF">LY79DRAFT_154584</name>
</gene>